<keyword evidence="2" id="KW-1185">Reference proteome</keyword>
<accession>A0A1H4CKN5</accession>
<dbReference type="OrthoDB" id="9799580at2"/>
<dbReference type="InterPro" id="IPR013785">
    <property type="entry name" value="Aldolase_TIM"/>
</dbReference>
<dbReference type="SUPFAM" id="SSF110391">
    <property type="entry name" value="GlpP-like"/>
    <property type="match status" value="1"/>
</dbReference>
<organism evidence="1 2">
    <name type="scientific">Eubacterium aggregans</name>
    <dbReference type="NCBI Taxonomy" id="81409"/>
    <lineage>
        <taxon>Bacteria</taxon>
        <taxon>Bacillati</taxon>
        <taxon>Bacillota</taxon>
        <taxon>Clostridia</taxon>
        <taxon>Eubacteriales</taxon>
        <taxon>Eubacteriaceae</taxon>
        <taxon>Eubacterium</taxon>
    </lineage>
</organism>
<gene>
    <name evidence="1" type="ORF">SAMN04515656_11610</name>
</gene>
<dbReference type="Proteomes" id="UP000199394">
    <property type="component" value="Unassembled WGS sequence"/>
</dbReference>
<evidence type="ECO:0000313" key="2">
    <source>
        <dbReference type="Proteomes" id="UP000199394"/>
    </source>
</evidence>
<sequence length="189" mass="21217">MITQSAQAKFEQYPVIAAVRTPEDFHCALESKVAVVFMVGGDVFKVRDEIARVKASNRLIFFHMDLVEGIGKDGSGIHFAKEEFGIDGIQSTKAHLLKLAKHENLMTCHRIFLMDFQALESGMHMLKQSQPDFVELTPGIVPRIVRKVNLEFKQPVISSGLVSREKDIKVLQEAGAHNIVCSNRKLWSL</sequence>
<evidence type="ECO:0000313" key="1">
    <source>
        <dbReference type="EMBL" id="SEA60914.1"/>
    </source>
</evidence>
<dbReference type="GO" id="GO:0006071">
    <property type="term" value="P:glycerol metabolic process"/>
    <property type="evidence" value="ECO:0007669"/>
    <property type="project" value="InterPro"/>
</dbReference>
<dbReference type="PANTHER" id="PTHR35787:SF1">
    <property type="entry name" value="GLYCEROL UPTAKE OPERON ANTITERMINATOR REGULATORY PROTEIN"/>
    <property type="match status" value="1"/>
</dbReference>
<name>A0A1H4CKN5_9FIRM</name>
<dbReference type="EMBL" id="FNRK01000016">
    <property type="protein sequence ID" value="SEA60914.1"/>
    <property type="molecule type" value="Genomic_DNA"/>
</dbReference>
<dbReference type="GO" id="GO:0006355">
    <property type="term" value="P:regulation of DNA-templated transcription"/>
    <property type="evidence" value="ECO:0007669"/>
    <property type="project" value="InterPro"/>
</dbReference>
<dbReference type="Pfam" id="PF04309">
    <property type="entry name" value="G3P_antiterm"/>
    <property type="match status" value="1"/>
</dbReference>
<reference evidence="1 2" key="1">
    <citation type="submission" date="2016-10" db="EMBL/GenBank/DDBJ databases">
        <authorList>
            <person name="de Groot N.N."/>
        </authorList>
    </citation>
    <scope>NUCLEOTIDE SEQUENCE [LARGE SCALE GENOMIC DNA]</scope>
    <source>
        <strain evidence="1 2">SR12</strain>
    </source>
</reference>
<dbReference type="InterPro" id="IPR006699">
    <property type="entry name" value="GlpP"/>
</dbReference>
<proteinExistence type="predicted"/>
<dbReference type="PANTHER" id="PTHR35787">
    <property type="entry name" value="GLYCEROL UPTAKE OPERON ANTITERMINATOR REGULATORY PROTEIN"/>
    <property type="match status" value="1"/>
</dbReference>
<dbReference type="Gene3D" id="3.20.20.70">
    <property type="entry name" value="Aldolase class I"/>
    <property type="match status" value="1"/>
</dbReference>
<dbReference type="AlphaFoldDB" id="A0A1H4CKN5"/>
<dbReference type="RefSeq" id="WP_090308145.1">
    <property type="nucleotide sequence ID" value="NZ_FNRK01000016.1"/>
</dbReference>
<dbReference type="STRING" id="81409.SAMN04515656_11610"/>
<protein>
    <submittedName>
        <fullName evidence="1">Glycerol uptake operon antiterminator</fullName>
    </submittedName>
</protein>
<dbReference type="PIRSF" id="PIRSF016897">
    <property type="entry name" value="GlpP"/>
    <property type="match status" value="1"/>
</dbReference>